<gene>
    <name evidence="21" type="ORF">FN846DRAFT_536179</name>
</gene>
<dbReference type="InParanoid" id="A0A5J5F3N4"/>
<dbReference type="PROSITE" id="PS50222">
    <property type="entry name" value="EF_HAND_2"/>
    <property type="match status" value="1"/>
</dbReference>
<reference evidence="21 22" key="1">
    <citation type="submission" date="2019-09" db="EMBL/GenBank/DDBJ databases">
        <title>Draft genome of the ectomycorrhizal ascomycete Sphaerosporella brunnea.</title>
        <authorList>
            <consortium name="DOE Joint Genome Institute"/>
            <person name="Benucci G.M."/>
            <person name="Marozzi G."/>
            <person name="Antonielli L."/>
            <person name="Sanchez S."/>
            <person name="Marco P."/>
            <person name="Wang X."/>
            <person name="Falini L.B."/>
            <person name="Barry K."/>
            <person name="Haridas S."/>
            <person name="Lipzen A."/>
            <person name="Labutti K."/>
            <person name="Grigoriev I.V."/>
            <person name="Murat C."/>
            <person name="Martin F."/>
            <person name="Albertini E."/>
            <person name="Donnini D."/>
            <person name="Bonito G."/>
        </authorList>
    </citation>
    <scope>NUCLEOTIDE SEQUENCE [LARGE SCALE GENOMIC DNA]</scope>
    <source>
        <strain evidence="21 22">Sb_GMNB300</strain>
    </source>
</reference>
<dbReference type="CDD" id="cd00052">
    <property type="entry name" value="EH"/>
    <property type="match status" value="1"/>
</dbReference>
<comment type="similarity">
    <text evidence="4">Belongs to the END3 family.</text>
</comment>
<feature type="coiled-coil region" evidence="18">
    <location>
        <begin position="290"/>
        <end position="403"/>
    </location>
</feature>
<evidence type="ECO:0000256" key="11">
    <source>
        <dbReference type="ARBA" id="ARBA00022837"/>
    </source>
</evidence>
<evidence type="ECO:0000256" key="10">
    <source>
        <dbReference type="ARBA" id="ARBA00022753"/>
    </source>
</evidence>
<dbReference type="SMART" id="SM00027">
    <property type="entry name" value="EH"/>
    <property type="match status" value="2"/>
</dbReference>
<evidence type="ECO:0000259" key="19">
    <source>
        <dbReference type="PROSITE" id="PS50031"/>
    </source>
</evidence>
<dbReference type="PROSITE" id="PS50031">
    <property type="entry name" value="EH"/>
    <property type="match status" value="2"/>
</dbReference>
<evidence type="ECO:0000256" key="9">
    <source>
        <dbReference type="ARBA" id="ARBA00022737"/>
    </source>
</evidence>
<dbReference type="OrthoDB" id="1716625at2759"/>
<dbReference type="GO" id="GO:0010008">
    <property type="term" value="C:endosome membrane"/>
    <property type="evidence" value="ECO:0007669"/>
    <property type="project" value="UniProtKB-SubCell"/>
</dbReference>
<dbReference type="GO" id="GO:0016197">
    <property type="term" value="P:endosomal transport"/>
    <property type="evidence" value="ECO:0007669"/>
    <property type="project" value="TreeGrafter"/>
</dbReference>
<dbReference type="GO" id="GO:0006897">
    <property type="term" value="P:endocytosis"/>
    <property type="evidence" value="ECO:0007669"/>
    <property type="project" value="UniProtKB-KW"/>
</dbReference>
<name>A0A5J5F3N4_9PEZI</name>
<organism evidence="21 22">
    <name type="scientific">Sphaerosporella brunnea</name>
    <dbReference type="NCBI Taxonomy" id="1250544"/>
    <lineage>
        <taxon>Eukaryota</taxon>
        <taxon>Fungi</taxon>
        <taxon>Dikarya</taxon>
        <taxon>Ascomycota</taxon>
        <taxon>Pezizomycotina</taxon>
        <taxon>Pezizomycetes</taxon>
        <taxon>Pezizales</taxon>
        <taxon>Pyronemataceae</taxon>
        <taxon>Sphaerosporella</taxon>
    </lineage>
</organism>
<dbReference type="GO" id="GO:0003779">
    <property type="term" value="F:actin binding"/>
    <property type="evidence" value="ECO:0007669"/>
    <property type="project" value="UniProtKB-KW"/>
</dbReference>
<dbReference type="PANTHER" id="PTHR11216:SF170">
    <property type="entry name" value="DYNAMIN ASSOCIATED PROTEIN 160, ISOFORM D"/>
    <property type="match status" value="1"/>
</dbReference>
<dbReference type="PANTHER" id="PTHR11216">
    <property type="entry name" value="EH DOMAIN"/>
    <property type="match status" value="1"/>
</dbReference>
<dbReference type="PROSITE" id="PS00018">
    <property type="entry name" value="EF_HAND_1"/>
    <property type="match status" value="1"/>
</dbReference>
<evidence type="ECO:0000256" key="4">
    <source>
        <dbReference type="ARBA" id="ARBA00009909"/>
    </source>
</evidence>
<dbReference type="InterPro" id="IPR002048">
    <property type="entry name" value="EF_hand_dom"/>
</dbReference>
<evidence type="ECO:0000256" key="2">
    <source>
        <dbReference type="ARBA" id="ARBA00004134"/>
    </source>
</evidence>
<dbReference type="FunCoup" id="A0A5J5F3N4">
    <property type="interactions" value="105"/>
</dbReference>
<keyword evidence="11" id="KW-0106">Calcium</keyword>
<comment type="function">
    <text evidence="16">Component of the PAN1 actin cytoskeleton-regulatory complex required for the internalization of endosomes during actin-coupled endocytosis. The complex links the site of endocytosis to the cell membrane-associated actin cytoskeleton. Mediates uptake of external molecules and vacuolar degradation of plasma membrane proteins. Plays a role in the proper organization of the cell membrane-associated actin cytoskeleton and promotes its destabilization.</text>
</comment>
<keyword evidence="8" id="KW-0254">Endocytosis</keyword>
<keyword evidence="6" id="KW-1003">Cell membrane</keyword>
<sequence length="404" mass="45554">MSRKAISQSDIEKYWEIFAHHSHGGTKITGDQASSILRNSGLSDTQLAKIWDLADIDKDGDLDFEEFCVAMRLIYDVMNGELKSVPQKLPDWLVPESKAHLVQADSALTSGGESFERIEDDDDTPGLKNDFDWYMAPGDKRKYESIYMANCGAHGQIGFAALNDLYSEINVPDTDITRAWNLVNPSKTSTIGKDQCIVFLHMLNGRHEGYRIPRSVPPSLRSSFEQNQINYNIESVELPPQRASGPDRNTISGKKAAFGESYITRLGIGGSSYKHSGTDFSATKDEDWEEVRLKKELADLEKRIADAEASAEKRLSRDRHGAAGASQVALVKRELEQMLDYKRRELRNLDEGSGSVETGKSLKSVRDDLDMVKEQVNALEQHLRRREDVLEEVLREIEEEKSRR</sequence>
<feature type="domain" description="EF-hand" evidence="20">
    <location>
        <begin position="42"/>
        <end position="77"/>
    </location>
</feature>
<evidence type="ECO:0000313" key="22">
    <source>
        <dbReference type="Proteomes" id="UP000326924"/>
    </source>
</evidence>
<dbReference type="InterPro" id="IPR011992">
    <property type="entry name" value="EF-hand-dom_pair"/>
</dbReference>
<dbReference type="GO" id="GO:0005509">
    <property type="term" value="F:calcium ion binding"/>
    <property type="evidence" value="ECO:0007669"/>
    <property type="project" value="InterPro"/>
</dbReference>
<dbReference type="InterPro" id="IPR025604">
    <property type="entry name" value="End3"/>
</dbReference>
<evidence type="ECO:0000256" key="18">
    <source>
        <dbReference type="SAM" id="Coils"/>
    </source>
</evidence>
<keyword evidence="22" id="KW-1185">Reference proteome</keyword>
<keyword evidence="9" id="KW-0677">Repeat</keyword>
<dbReference type="EMBL" id="VXIS01000045">
    <property type="protein sequence ID" value="KAA8910560.1"/>
    <property type="molecule type" value="Genomic_DNA"/>
</dbReference>
<evidence type="ECO:0000256" key="13">
    <source>
        <dbReference type="ARBA" id="ARBA00023136"/>
    </source>
</evidence>
<dbReference type="Proteomes" id="UP000326924">
    <property type="component" value="Unassembled WGS sequence"/>
</dbReference>
<keyword evidence="10" id="KW-0967">Endosome</keyword>
<dbReference type="Pfam" id="PF12763">
    <property type="entry name" value="EH"/>
    <property type="match status" value="1"/>
</dbReference>
<dbReference type="InterPro" id="IPR018247">
    <property type="entry name" value="EF_Hand_1_Ca_BS"/>
</dbReference>
<evidence type="ECO:0000256" key="14">
    <source>
        <dbReference type="ARBA" id="ARBA00023203"/>
    </source>
</evidence>
<keyword evidence="7" id="KW-0963">Cytoplasm</keyword>
<dbReference type="SMART" id="SM00054">
    <property type="entry name" value="EFh"/>
    <property type="match status" value="1"/>
</dbReference>
<proteinExistence type="inferred from homology"/>
<evidence type="ECO:0000256" key="6">
    <source>
        <dbReference type="ARBA" id="ARBA00022475"/>
    </source>
</evidence>
<comment type="subcellular location">
    <subcellularLocation>
        <location evidence="3">Cell membrane</location>
        <topology evidence="3">Peripheral membrane protein</topology>
        <orientation evidence="3">Cytoplasmic side</orientation>
    </subcellularLocation>
    <subcellularLocation>
        <location evidence="2">Cytoplasm</location>
        <location evidence="2">Cytoskeleton</location>
        <location evidence="2">Actin patch</location>
    </subcellularLocation>
    <subcellularLocation>
        <location evidence="1">Endosome membrane</location>
        <topology evidence="1">Peripheral membrane protein</topology>
        <orientation evidence="1">Cytoplasmic side</orientation>
    </subcellularLocation>
</comment>
<comment type="caution">
    <text evidence="21">The sequence shown here is derived from an EMBL/GenBank/DDBJ whole genome shotgun (WGS) entry which is preliminary data.</text>
</comment>
<evidence type="ECO:0000256" key="1">
    <source>
        <dbReference type="ARBA" id="ARBA00004125"/>
    </source>
</evidence>
<keyword evidence="13" id="KW-0472">Membrane</keyword>
<feature type="domain" description="EH" evidence="19">
    <location>
        <begin position="139"/>
        <end position="227"/>
    </location>
</feature>
<dbReference type="GO" id="GO:0005886">
    <property type="term" value="C:plasma membrane"/>
    <property type="evidence" value="ECO:0007669"/>
    <property type="project" value="UniProtKB-SubCell"/>
</dbReference>
<evidence type="ECO:0000256" key="12">
    <source>
        <dbReference type="ARBA" id="ARBA00023054"/>
    </source>
</evidence>
<dbReference type="InterPro" id="IPR000261">
    <property type="entry name" value="EH_dom"/>
</dbReference>
<evidence type="ECO:0000256" key="15">
    <source>
        <dbReference type="ARBA" id="ARBA00023212"/>
    </source>
</evidence>
<evidence type="ECO:0000256" key="17">
    <source>
        <dbReference type="ARBA" id="ARBA00029684"/>
    </source>
</evidence>
<dbReference type="Gene3D" id="1.10.238.10">
    <property type="entry name" value="EF-hand"/>
    <property type="match status" value="2"/>
</dbReference>
<evidence type="ECO:0000256" key="8">
    <source>
        <dbReference type="ARBA" id="ARBA00022583"/>
    </source>
</evidence>
<evidence type="ECO:0000256" key="16">
    <source>
        <dbReference type="ARBA" id="ARBA00025194"/>
    </source>
</evidence>
<comment type="subunit">
    <text evidence="5">Component of the PAN1 actin cytoskeleton-regulatory complex.</text>
</comment>
<keyword evidence="12 18" id="KW-0175">Coiled coil</keyword>
<keyword evidence="14" id="KW-0009">Actin-binding</keyword>
<evidence type="ECO:0000256" key="3">
    <source>
        <dbReference type="ARBA" id="ARBA00004413"/>
    </source>
</evidence>
<dbReference type="GO" id="GO:0030479">
    <property type="term" value="C:actin cortical patch"/>
    <property type="evidence" value="ECO:0007669"/>
    <property type="project" value="UniProtKB-SubCell"/>
</dbReference>
<protein>
    <recommendedName>
        <fullName evidence="17">Endocytosis protein 3</fullName>
    </recommendedName>
</protein>
<accession>A0A5J5F3N4</accession>
<dbReference type="SUPFAM" id="SSF47473">
    <property type="entry name" value="EF-hand"/>
    <property type="match status" value="2"/>
</dbReference>
<evidence type="ECO:0000256" key="5">
    <source>
        <dbReference type="ARBA" id="ARBA00011159"/>
    </source>
</evidence>
<evidence type="ECO:0000256" key="7">
    <source>
        <dbReference type="ARBA" id="ARBA00022490"/>
    </source>
</evidence>
<keyword evidence="15" id="KW-0206">Cytoskeleton</keyword>
<dbReference type="Pfam" id="PF12761">
    <property type="entry name" value="End3"/>
    <property type="match status" value="1"/>
</dbReference>
<dbReference type="GO" id="GO:0007015">
    <property type="term" value="P:actin filament organization"/>
    <property type="evidence" value="ECO:0007669"/>
    <property type="project" value="InterPro"/>
</dbReference>
<dbReference type="AlphaFoldDB" id="A0A5J5F3N4"/>
<evidence type="ECO:0000313" key="21">
    <source>
        <dbReference type="EMBL" id="KAA8910560.1"/>
    </source>
</evidence>
<evidence type="ECO:0000259" key="20">
    <source>
        <dbReference type="PROSITE" id="PS50222"/>
    </source>
</evidence>
<feature type="domain" description="EH" evidence="19">
    <location>
        <begin position="10"/>
        <end position="100"/>
    </location>
</feature>